<keyword evidence="5" id="KW-1185">Reference proteome</keyword>
<dbReference type="Pfam" id="PF13578">
    <property type="entry name" value="Methyltransf_24"/>
    <property type="match status" value="1"/>
</dbReference>
<organism evidence="4 5">
    <name type="scientific">Stenotrophomonas riyadhensis</name>
    <dbReference type="NCBI Taxonomy" id="2859893"/>
    <lineage>
        <taxon>Bacteria</taxon>
        <taxon>Pseudomonadati</taxon>
        <taxon>Pseudomonadota</taxon>
        <taxon>Gammaproteobacteria</taxon>
        <taxon>Lysobacterales</taxon>
        <taxon>Lysobacteraceae</taxon>
        <taxon>Stenotrophomonas</taxon>
    </lineage>
</organism>
<dbReference type="PANTHER" id="PTHR40048:SF1">
    <property type="entry name" value="RHAMNOSYL O-METHYLTRANSFERASE"/>
    <property type="match status" value="1"/>
</dbReference>
<dbReference type="InterPro" id="IPR029063">
    <property type="entry name" value="SAM-dependent_MTases_sf"/>
</dbReference>
<feature type="coiled-coil region" evidence="3">
    <location>
        <begin position="396"/>
        <end position="457"/>
    </location>
</feature>
<accession>A0ABT2XIJ1</accession>
<sequence length="470" mass="51976">MTTEFRLQDHPVIFLKPHITHPYAWVGHIPFMYVLADLLRPRSFVELGTDSGNSFLAFCQAVKALGLQSQTRCYAVDCWKGDEHARFYGDHVYRTLSAYQKPRYGEFSTLVKAYFDEALDQFEDGSIDLLHIDGLHTYEAVKHDFETWLPKLSSSAVVIFHDSAVHDRNFGVHTFMGELRATYEVFEFNHSNGLGVVPVGADVPEAFKAFMREALSRPEATRAIFEAAAAALLDPETGMPSGGADAVEHSIECLMYYRNDGQIFEETRSLSIIHAGGTDATFEFEFPAGQRPQHVRVDPASLPGTYRLVTVGLRAGGATMNLFAEPGAPRFVVNGDVLPSAIQEGIRFVSLHNDPYVEVDLRGVWEQLGNDDQAGTVVVGVAYEDVVTSPALQAVAVRAAQAIQQLKDTLQRKREERPLAQLSSTMRAQHAALEQQLAALVQSQSNLEQRLAELAGRSQPTDPNGDTLHT</sequence>
<reference evidence="4 5" key="1">
    <citation type="submission" date="2021-07" db="EMBL/GenBank/DDBJ databases">
        <title>Clinical implication of Pseudomonas aeruginosa: further insight on the antimicrobial resistance.</title>
        <authorList>
            <person name="Macori G."/>
            <person name="Fanning S."/>
            <person name="Alqahtani A."/>
        </authorList>
    </citation>
    <scope>NUCLEOTIDE SEQUENCE [LARGE SCALE GENOMIC DNA]</scope>
    <source>
        <strain evidence="4 5">CFS3442</strain>
    </source>
</reference>
<evidence type="ECO:0000313" key="5">
    <source>
        <dbReference type="Proteomes" id="UP001208054"/>
    </source>
</evidence>
<protein>
    <submittedName>
        <fullName evidence="4">Class I SAM-dependent methyltransferase</fullName>
        <ecNumber evidence="4">2.1.1.-</ecNumber>
    </submittedName>
</protein>
<evidence type="ECO:0000256" key="1">
    <source>
        <dbReference type="ARBA" id="ARBA00022603"/>
    </source>
</evidence>
<evidence type="ECO:0000313" key="4">
    <source>
        <dbReference type="EMBL" id="MCV0325640.1"/>
    </source>
</evidence>
<dbReference type="GO" id="GO:0032259">
    <property type="term" value="P:methylation"/>
    <property type="evidence" value="ECO:0007669"/>
    <property type="project" value="UniProtKB-KW"/>
</dbReference>
<dbReference type="EMBL" id="JAHWBK010000009">
    <property type="protein sequence ID" value="MCV0325640.1"/>
    <property type="molecule type" value="Genomic_DNA"/>
</dbReference>
<dbReference type="PANTHER" id="PTHR40048">
    <property type="entry name" value="RHAMNOSYL O-METHYLTRANSFERASE"/>
    <property type="match status" value="1"/>
</dbReference>
<evidence type="ECO:0000256" key="2">
    <source>
        <dbReference type="ARBA" id="ARBA00022679"/>
    </source>
</evidence>
<keyword evidence="3" id="KW-0175">Coiled coil</keyword>
<evidence type="ECO:0000256" key="3">
    <source>
        <dbReference type="SAM" id="Coils"/>
    </source>
</evidence>
<comment type="caution">
    <text evidence="4">The sequence shown here is derived from an EMBL/GenBank/DDBJ whole genome shotgun (WGS) entry which is preliminary data.</text>
</comment>
<dbReference type="Gene3D" id="3.40.50.150">
    <property type="entry name" value="Vaccinia Virus protein VP39"/>
    <property type="match status" value="1"/>
</dbReference>
<dbReference type="Proteomes" id="UP001208054">
    <property type="component" value="Unassembled WGS sequence"/>
</dbReference>
<dbReference type="EC" id="2.1.1.-" evidence="4"/>
<name>A0ABT2XIJ1_9GAMM</name>
<dbReference type="RefSeq" id="WP_197611111.1">
    <property type="nucleotide sequence ID" value="NZ_JAHWBK010000009.1"/>
</dbReference>
<keyword evidence="2 4" id="KW-0808">Transferase</keyword>
<dbReference type="SUPFAM" id="SSF53335">
    <property type="entry name" value="S-adenosyl-L-methionine-dependent methyltransferases"/>
    <property type="match status" value="1"/>
</dbReference>
<proteinExistence type="predicted"/>
<keyword evidence="1 4" id="KW-0489">Methyltransferase</keyword>
<dbReference type="GO" id="GO:0008168">
    <property type="term" value="F:methyltransferase activity"/>
    <property type="evidence" value="ECO:0007669"/>
    <property type="project" value="UniProtKB-KW"/>
</dbReference>
<gene>
    <name evidence="4" type="ORF">KYJ44_15010</name>
</gene>